<evidence type="ECO:0000259" key="3">
    <source>
        <dbReference type="Pfam" id="PF23357"/>
    </source>
</evidence>
<dbReference type="KEGG" id="blau:DQQ01_00315"/>
<proteinExistence type="predicted"/>
<feature type="domain" description="DUF7088" evidence="3">
    <location>
        <begin position="63"/>
        <end position="147"/>
    </location>
</feature>
<dbReference type="Proteomes" id="UP000250003">
    <property type="component" value="Chromosome"/>
</dbReference>
<keyword evidence="1" id="KW-0812">Transmembrane</keyword>
<evidence type="ECO:0000256" key="1">
    <source>
        <dbReference type="SAM" id="Phobius"/>
    </source>
</evidence>
<feature type="transmembrane region" description="Helical" evidence="1">
    <location>
        <begin position="463"/>
        <end position="485"/>
    </location>
</feature>
<dbReference type="Pfam" id="PF23357">
    <property type="entry name" value="DUF7088"/>
    <property type="match status" value="1"/>
</dbReference>
<protein>
    <submittedName>
        <fullName evidence="4">ABC transporter</fullName>
    </submittedName>
</protein>
<feature type="transmembrane region" description="Helical" evidence="1">
    <location>
        <begin position="27"/>
        <end position="48"/>
    </location>
</feature>
<dbReference type="InterPro" id="IPR055396">
    <property type="entry name" value="DUF7088"/>
</dbReference>
<dbReference type="InterPro" id="IPR019196">
    <property type="entry name" value="ABC_transp_unknown"/>
</dbReference>
<dbReference type="OrthoDB" id="9766228at2"/>
<name>A0A2Z4U742_9FIRM</name>
<dbReference type="Pfam" id="PF09822">
    <property type="entry name" value="ABC_transp_aux"/>
    <property type="match status" value="1"/>
</dbReference>
<dbReference type="AlphaFoldDB" id="A0A2Z4U742"/>
<evidence type="ECO:0000313" key="4">
    <source>
        <dbReference type="EMBL" id="AWY96865.1"/>
    </source>
</evidence>
<dbReference type="RefSeq" id="WP_111917737.1">
    <property type="nucleotide sequence ID" value="NZ_CAUWHR010000027.1"/>
</dbReference>
<evidence type="ECO:0000313" key="5">
    <source>
        <dbReference type="Proteomes" id="UP000250003"/>
    </source>
</evidence>
<dbReference type="EMBL" id="CP030280">
    <property type="protein sequence ID" value="AWY96865.1"/>
    <property type="molecule type" value="Genomic_DNA"/>
</dbReference>
<evidence type="ECO:0000259" key="2">
    <source>
        <dbReference type="Pfam" id="PF09822"/>
    </source>
</evidence>
<keyword evidence="1" id="KW-1133">Transmembrane helix</keyword>
<sequence>MKKINVKEMMRKHKEQKTQNKKILKHGAYSMAVTAVVIAIVVVLNLVVQEIPSKYREIDLSSQKLYTIGEQTEKLLKSLKKDVELYYIAQDGSESSDIEKLLEKYEEGSKHVKVEQKDPAVYPQFAAQYTSESISNNSIIVVCGEKSKVVDYNSMYETSINYQTYSQEVTGFDGEGQLTSAINYVVSEDMPILYTLEGHEEASMSETMKEIVEKANIQMKSLNLLSEEAVPEDTACLFIFAPATDFTKEEADKVIEYLENGGKALVVSNYTDKEMPNFEAVLENYGVQPVDGIVVEGNTDNYVSQNPYYLLPNVESGEITSELSSKSRYVLMPLAQGIRQTENMRDTLEITSLLTTSDSAYSKTNLEEMQTMEKEEGDISGPFDLAVSIQESVGEEKETQIAYFASAALFNDSMNAMVSGANYELMSAVISWLCSKENSNPISIPVKTYDTTRLMVSTADINFWSIFVTGVIPVCILLVGFGIWIKRRKQ</sequence>
<reference evidence="5" key="1">
    <citation type="submission" date="2018-06" db="EMBL/GenBank/DDBJ databases">
        <title>Description of Blautia argi sp. nov., a new anaerobic isolated from dog feces.</title>
        <authorList>
            <person name="Chang Y.-H."/>
            <person name="Paek J."/>
            <person name="Shin Y."/>
        </authorList>
    </citation>
    <scope>NUCLEOTIDE SEQUENCE [LARGE SCALE GENOMIC DNA]</scope>
    <source>
        <strain evidence="5">KCTC 15426</strain>
    </source>
</reference>
<feature type="domain" description="ABC-type uncharacterised transport system" evidence="2">
    <location>
        <begin position="202"/>
        <end position="414"/>
    </location>
</feature>
<keyword evidence="1" id="KW-0472">Membrane</keyword>
<gene>
    <name evidence="4" type="ORF">DQQ01_00315</name>
</gene>
<organism evidence="4 5">
    <name type="scientific">Blautia argi</name>
    <dbReference type="NCBI Taxonomy" id="1912897"/>
    <lineage>
        <taxon>Bacteria</taxon>
        <taxon>Bacillati</taxon>
        <taxon>Bacillota</taxon>
        <taxon>Clostridia</taxon>
        <taxon>Lachnospirales</taxon>
        <taxon>Lachnospiraceae</taxon>
        <taxon>Blautia</taxon>
    </lineage>
</organism>
<keyword evidence="5" id="KW-1185">Reference proteome</keyword>
<accession>A0A2Z4U742</accession>